<dbReference type="EMBL" id="RHLK01000002">
    <property type="protein sequence ID" value="MVO98588.1"/>
    <property type="molecule type" value="Genomic_DNA"/>
</dbReference>
<dbReference type="InterPro" id="IPR009057">
    <property type="entry name" value="Homeodomain-like_sf"/>
</dbReference>
<evidence type="ECO:0000256" key="2">
    <source>
        <dbReference type="PROSITE-ProRule" id="PRU00335"/>
    </source>
</evidence>
<dbReference type="PROSITE" id="PS50977">
    <property type="entry name" value="HTH_TETR_2"/>
    <property type="match status" value="1"/>
</dbReference>
<dbReference type="RefSeq" id="WP_157332929.1">
    <property type="nucleotide sequence ID" value="NZ_RHLK01000002.1"/>
</dbReference>
<sequence length="195" mass="22287">MNGFEKRRQQKKKQILHSLTDMIMTRNFKEIGVREIAQHAGVSPASIYNFFGNKEVLAKEVFYYQMDEAGKDFINMMNSDLPFEDKMNKMYEVSVHNQESLNSEGMKNFMFEDPAFKEHIQQYAHTVIIPEVMKLIEQGKAEGKVTGGVSAEAIMIFMNGIIAMMGNPSISEKLTVDLRKELGNLFLYGILGKKE</sequence>
<dbReference type="PANTHER" id="PTHR43479">
    <property type="entry name" value="ACREF/ENVCD OPERON REPRESSOR-RELATED"/>
    <property type="match status" value="1"/>
</dbReference>
<organism evidence="4 5">
    <name type="scientific">Paenibacillus lutrae</name>
    <dbReference type="NCBI Taxonomy" id="2078573"/>
    <lineage>
        <taxon>Bacteria</taxon>
        <taxon>Bacillati</taxon>
        <taxon>Bacillota</taxon>
        <taxon>Bacilli</taxon>
        <taxon>Bacillales</taxon>
        <taxon>Paenibacillaceae</taxon>
        <taxon>Paenibacillus</taxon>
    </lineage>
</organism>
<dbReference type="AlphaFoldDB" id="A0A7X3FF70"/>
<dbReference type="GO" id="GO:0003677">
    <property type="term" value="F:DNA binding"/>
    <property type="evidence" value="ECO:0007669"/>
    <property type="project" value="UniProtKB-UniRule"/>
</dbReference>
<gene>
    <name evidence="4" type="ORF">EDM21_03400</name>
</gene>
<dbReference type="Proteomes" id="UP000490800">
    <property type="component" value="Unassembled WGS sequence"/>
</dbReference>
<name>A0A7X3FF70_9BACL</name>
<dbReference type="PANTHER" id="PTHR43479:SF21">
    <property type="entry name" value="TRANSCRIPTIONAL REGULATOR, TETR FAMILY"/>
    <property type="match status" value="1"/>
</dbReference>
<keyword evidence="1 2" id="KW-0238">DNA-binding</keyword>
<keyword evidence="5" id="KW-1185">Reference proteome</keyword>
<reference evidence="4 5" key="1">
    <citation type="journal article" date="2019" name="Microorganisms">
        <title>Paenibacillus lutrae sp. nov., A Chitinolytic Species Isolated from A River Otter in Castril Natural Park, Granada, Spain.</title>
        <authorList>
            <person name="Rodriguez M."/>
            <person name="Reina J.C."/>
            <person name="Bejar V."/>
            <person name="Llamas I."/>
        </authorList>
    </citation>
    <scope>NUCLEOTIDE SEQUENCE [LARGE SCALE GENOMIC DNA]</scope>
    <source>
        <strain evidence="4 5">N10</strain>
    </source>
</reference>
<proteinExistence type="predicted"/>
<comment type="caution">
    <text evidence="4">The sequence shown here is derived from an EMBL/GenBank/DDBJ whole genome shotgun (WGS) entry which is preliminary data.</text>
</comment>
<protein>
    <submittedName>
        <fullName evidence="4">TetR family transcriptional regulator</fullName>
    </submittedName>
</protein>
<evidence type="ECO:0000256" key="1">
    <source>
        <dbReference type="ARBA" id="ARBA00023125"/>
    </source>
</evidence>
<evidence type="ECO:0000313" key="4">
    <source>
        <dbReference type="EMBL" id="MVO98588.1"/>
    </source>
</evidence>
<evidence type="ECO:0000259" key="3">
    <source>
        <dbReference type="PROSITE" id="PS50977"/>
    </source>
</evidence>
<accession>A0A7X3FF70</accession>
<dbReference type="InterPro" id="IPR050624">
    <property type="entry name" value="HTH-type_Tx_Regulator"/>
</dbReference>
<dbReference type="Pfam" id="PF00440">
    <property type="entry name" value="TetR_N"/>
    <property type="match status" value="1"/>
</dbReference>
<evidence type="ECO:0000313" key="5">
    <source>
        <dbReference type="Proteomes" id="UP000490800"/>
    </source>
</evidence>
<dbReference type="SUPFAM" id="SSF46689">
    <property type="entry name" value="Homeodomain-like"/>
    <property type="match status" value="1"/>
</dbReference>
<feature type="DNA-binding region" description="H-T-H motif" evidence="2">
    <location>
        <begin position="32"/>
        <end position="51"/>
    </location>
</feature>
<dbReference type="OrthoDB" id="113732at2"/>
<feature type="domain" description="HTH tetR-type" evidence="3">
    <location>
        <begin position="9"/>
        <end position="69"/>
    </location>
</feature>
<dbReference type="Gene3D" id="1.10.357.10">
    <property type="entry name" value="Tetracycline Repressor, domain 2"/>
    <property type="match status" value="1"/>
</dbReference>
<dbReference type="InterPro" id="IPR001647">
    <property type="entry name" value="HTH_TetR"/>
</dbReference>